<feature type="transmembrane region" description="Helical" evidence="2">
    <location>
        <begin position="302"/>
        <end position="325"/>
    </location>
</feature>
<keyword evidence="5" id="KW-1185">Reference proteome</keyword>
<feature type="region of interest" description="Disordered" evidence="1">
    <location>
        <begin position="588"/>
        <end position="621"/>
    </location>
</feature>
<dbReference type="Pfam" id="PF04578">
    <property type="entry name" value="DUF594"/>
    <property type="match status" value="1"/>
</dbReference>
<feature type="transmembrane region" description="Helical" evidence="2">
    <location>
        <begin position="40"/>
        <end position="58"/>
    </location>
</feature>
<reference evidence="4" key="1">
    <citation type="submission" date="2020-09" db="EMBL/GenBank/DDBJ databases">
        <title>Genome-Enabled Discovery of Anthraquinone Biosynthesis in Senna tora.</title>
        <authorList>
            <person name="Kang S.-H."/>
            <person name="Pandey R.P."/>
            <person name="Lee C.-M."/>
            <person name="Sim J.-S."/>
            <person name="Jeong J.-T."/>
            <person name="Choi B.-S."/>
            <person name="Jung M."/>
            <person name="Ginzburg D."/>
            <person name="Zhao K."/>
            <person name="Won S.Y."/>
            <person name="Oh T.-J."/>
            <person name="Yu Y."/>
            <person name="Kim N.-H."/>
            <person name="Lee O.R."/>
            <person name="Lee T.-H."/>
            <person name="Bashyal P."/>
            <person name="Kim T.-S."/>
            <person name="Lee W.-H."/>
            <person name="Kawkins C."/>
            <person name="Kim C.-K."/>
            <person name="Kim J.S."/>
            <person name="Ahn B.O."/>
            <person name="Rhee S.Y."/>
            <person name="Sohng J.K."/>
        </authorList>
    </citation>
    <scope>NUCLEOTIDE SEQUENCE</scope>
    <source>
        <tissue evidence="4">Leaf</tissue>
    </source>
</reference>
<dbReference type="InterPro" id="IPR025315">
    <property type="entry name" value="DUF4220"/>
</dbReference>
<keyword evidence="2" id="KW-1133">Transmembrane helix</keyword>
<keyword evidence="2" id="KW-0472">Membrane</keyword>
<name>A0A835CKA7_9FABA</name>
<sequence length="621" mass="71668">MINMASMLAPIVSTWVSMEHRKLIQVVPEPVRQVWNEWDIRGSLIVSLLCQYILAFLGKRRKYSVNHVTTSLIWVAYIVSDWVANFALGAISSKLGDSSTEEDDLLLAFWSTLLLVHLGGPASITAYALEDNALWGRNLALWIIQSIRVLYLVLLAWTNTWFSYISIVMLVAGFIKCGEKVYALYSASVDYRRDTMIPPLDPTIHDVKFTNNDEQEEYSKYDCDEELSIANLEKNPRALLENFMLLFVSLFKDVVLSYDDLKKKQSDFQGLEAESAFELVEVQLAYAYDLFFTKASVFNSVWIYHLVIITYYLSLVTCICFGVIVDKRHQLRKIDEIITCDNNYVLNKREPSKDLKGYIFNHLVKKSELISRGKTLCKYGVYDAIEEWGVKSIEWTKMMEFHQSILTWHIATDICYYYGKMESIEQGRNRIISNTISEYMLYILVKQRHMLPVGTGLISFRDTCAETMVLLGQLKVELPLENVSEACEKLMQVNTGRVRRSQSKSVIFDACKLARSLVIEMEMKEMWEFLEVVWVEILVYAATHCRADQHAQQLRKGGEFLSHVWLLSAHLGVMQQFQLRPIVATDKPLDQSINQGNRNERDHTVEDRVGEQDNEEEEEVV</sequence>
<dbReference type="OrthoDB" id="1431183at2759"/>
<evidence type="ECO:0000256" key="2">
    <source>
        <dbReference type="SAM" id="Phobius"/>
    </source>
</evidence>
<organism evidence="4 5">
    <name type="scientific">Senna tora</name>
    <dbReference type="NCBI Taxonomy" id="362788"/>
    <lineage>
        <taxon>Eukaryota</taxon>
        <taxon>Viridiplantae</taxon>
        <taxon>Streptophyta</taxon>
        <taxon>Embryophyta</taxon>
        <taxon>Tracheophyta</taxon>
        <taxon>Spermatophyta</taxon>
        <taxon>Magnoliopsida</taxon>
        <taxon>eudicotyledons</taxon>
        <taxon>Gunneridae</taxon>
        <taxon>Pentapetalae</taxon>
        <taxon>rosids</taxon>
        <taxon>fabids</taxon>
        <taxon>Fabales</taxon>
        <taxon>Fabaceae</taxon>
        <taxon>Caesalpinioideae</taxon>
        <taxon>Cassia clade</taxon>
        <taxon>Senna</taxon>
    </lineage>
</organism>
<keyword evidence="2" id="KW-0812">Transmembrane</keyword>
<dbReference type="EMBL" id="JAAIUW010000001">
    <property type="protein sequence ID" value="KAF7845474.1"/>
    <property type="molecule type" value="Genomic_DNA"/>
</dbReference>
<protein>
    <recommendedName>
        <fullName evidence="3">DUF4220 domain-containing protein</fullName>
    </recommendedName>
</protein>
<evidence type="ECO:0000313" key="5">
    <source>
        <dbReference type="Proteomes" id="UP000634136"/>
    </source>
</evidence>
<feature type="domain" description="DUF4220" evidence="3">
    <location>
        <begin position="74"/>
        <end position="339"/>
    </location>
</feature>
<dbReference type="Pfam" id="PF13968">
    <property type="entry name" value="DUF4220"/>
    <property type="match status" value="1"/>
</dbReference>
<feature type="compositionally biased region" description="Acidic residues" evidence="1">
    <location>
        <begin position="612"/>
        <end position="621"/>
    </location>
</feature>
<dbReference type="AlphaFoldDB" id="A0A835CKA7"/>
<evidence type="ECO:0000256" key="1">
    <source>
        <dbReference type="SAM" id="MobiDB-lite"/>
    </source>
</evidence>
<dbReference type="PANTHER" id="PTHR31325">
    <property type="entry name" value="OS01G0798800 PROTEIN-RELATED"/>
    <property type="match status" value="1"/>
</dbReference>
<comment type="caution">
    <text evidence="4">The sequence shown here is derived from an EMBL/GenBank/DDBJ whole genome shotgun (WGS) entry which is preliminary data.</text>
</comment>
<feature type="transmembrane region" description="Helical" evidence="2">
    <location>
        <begin position="105"/>
        <end position="127"/>
    </location>
</feature>
<dbReference type="Proteomes" id="UP000634136">
    <property type="component" value="Unassembled WGS sequence"/>
</dbReference>
<accession>A0A835CKA7</accession>
<evidence type="ECO:0000259" key="3">
    <source>
        <dbReference type="Pfam" id="PF13968"/>
    </source>
</evidence>
<dbReference type="InterPro" id="IPR007658">
    <property type="entry name" value="DUF594"/>
</dbReference>
<feature type="transmembrane region" description="Helical" evidence="2">
    <location>
        <begin position="70"/>
        <end position="93"/>
    </location>
</feature>
<proteinExistence type="predicted"/>
<feature type="compositionally biased region" description="Basic and acidic residues" evidence="1">
    <location>
        <begin position="598"/>
        <end position="611"/>
    </location>
</feature>
<gene>
    <name evidence="4" type="ORF">G2W53_002379</name>
</gene>
<evidence type="ECO:0000313" key="4">
    <source>
        <dbReference type="EMBL" id="KAF7845474.1"/>
    </source>
</evidence>